<dbReference type="SMART" id="SM00091">
    <property type="entry name" value="PAS"/>
    <property type="match status" value="1"/>
</dbReference>
<evidence type="ECO:0000256" key="13">
    <source>
        <dbReference type="ARBA" id="ARBA00023136"/>
    </source>
</evidence>
<keyword evidence="4" id="KW-1003">Cell membrane</keyword>
<comment type="caution">
    <text evidence="16">The sequence shown here is derived from an EMBL/GenBank/DDBJ whole genome shotgun (WGS) entry which is preliminary data.</text>
</comment>
<keyword evidence="8" id="KW-0547">Nucleotide-binding</keyword>
<dbReference type="InterPro" id="IPR003594">
    <property type="entry name" value="HATPase_dom"/>
</dbReference>
<keyword evidence="17" id="KW-1185">Reference proteome</keyword>
<dbReference type="InterPro" id="IPR029151">
    <property type="entry name" value="Sensor-like_sf"/>
</dbReference>
<keyword evidence="11 14" id="KW-1133">Transmembrane helix</keyword>
<evidence type="ECO:0000256" key="1">
    <source>
        <dbReference type="ARBA" id="ARBA00000085"/>
    </source>
</evidence>
<dbReference type="OrthoDB" id="9792686at2"/>
<reference evidence="17" key="1">
    <citation type="submission" date="2016-07" db="EMBL/GenBank/DDBJ databases">
        <title>Frankia sp. NRRL B-16219 Genome sequencing.</title>
        <authorList>
            <person name="Ghodhbane-Gtari F."/>
            <person name="Swanson E."/>
            <person name="Gueddou A."/>
            <person name="Louati M."/>
            <person name="Nouioui I."/>
            <person name="Hezbri K."/>
            <person name="Abebe-Akele F."/>
            <person name="Simpson S."/>
            <person name="Morris K."/>
            <person name="Thomas K."/>
            <person name="Gtari M."/>
            <person name="Tisa L.S."/>
        </authorList>
    </citation>
    <scope>NUCLEOTIDE SEQUENCE [LARGE SCALE GENOMIC DNA]</scope>
    <source>
        <strain evidence="17">NRRL B-16219</strain>
    </source>
</reference>
<evidence type="ECO:0000256" key="10">
    <source>
        <dbReference type="ARBA" id="ARBA00022840"/>
    </source>
</evidence>
<dbReference type="CDD" id="cd00130">
    <property type="entry name" value="PAS"/>
    <property type="match status" value="1"/>
</dbReference>
<dbReference type="SUPFAM" id="SSF55890">
    <property type="entry name" value="Sporulation response regulatory protein Spo0B"/>
    <property type="match status" value="1"/>
</dbReference>
<dbReference type="InterPro" id="IPR016120">
    <property type="entry name" value="Sig_transdc_His_kin_SpoOB"/>
</dbReference>
<feature type="domain" description="Histidine kinase" evidence="15">
    <location>
        <begin position="310"/>
        <end position="528"/>
    </location>
</feature>
<name>A0A1S1R1S2_9ACTN</name>
<dbReference type="PRINTS" id="PR00344">
    <property type="entry name" value="BCTRLSENSOR"/>
</dbReference>
<keyword evidence="12" id="KW-0902">Two-component regulatory system</keyword>
<dbReference type="InterPro" id="IPR035965">
    <property type="entry name" value="PAS-like_dom_sf"/>
</dbReference>
<evidence type="ECO:0000256" key="2">
    <source>
        <dbReference type="ARBA" id="ARBA00004651"/>
    </source>
</evidence>
<gene>
    <name evidence="16" type="ORF">BBK14_32290</name>
</gene>
<dbReference type="EMBL" id="MAXA01000059">
    <property type="protein sequence ID" value="OHV40883.1"/>
    <property type="molecule type" value="Genomic_DNA"/>
</dbReference>
<evidence type="ECO:0000256" key="8">
    <source>
        <dbReference type="ARBA" id="ARBA00022741"/>
    </source>
</evidence>
<evidence type="ECO:0000313" key="16">
    <source>
        <dbReference type="EMBL" id="OHV40883.1"/>
    </source>
</evidence>
<evidence type="ECO:0000256" key="9">
    <source>
        <dbReference type="ARBA" id="ARBA00022777"/>
    </source>
</evidence>
<organism evidence="16 17">
    <name type="scientific">Parafrankia soli</name>
    <dbReference type="NCBI Taxonomy" id="2599596"/>
    <lineage>
        <taxon>Bacteria</taxon>
        <taxon>Bacillati</taxon>
        <taxon>Actinomycetota</taxon>
        <taxon>Actinomycetes</taxon>
        <taxon>Frankiales</taxon>
        <taxon>Frankiaceae</taxon>
        <taxon>Parafrankia</taxon>
    </lineage>
</organism>
<protein>
    <recommendedName>
        <fullName evidence="3">histidine kinase</fullName>
        <ecNumber evidence="3">2.7.13.3</ecNumber>
    </recommendedName>
</protein>
<evidence type="ECO:0000256" key="6">
    <source>
        <dbReference type="ARBA" id="ARBA00022679"/>
    </source>
</evidence>
<feature type="transmembrane region" description="Helical" evidence="14">
    <location>
        <begin position="166"/>
        <end position="192"/>
    </location>
</feature>
<evidence type="ECO:0000256" key="3">
    <source>
        <dbReference type="ARBA" id="ARBA00012438"/>
    </source>
</evidence>
<dbReference type="InterPro" id="IPR039506">
    <property type="entry name" value="SPOB_a"/>
</dbReference>
<dbReference type="Pfam" id="PF14689">
    <property type="entry name" value="SPOB_a"/>
    <property type="match status" value="1"/>
</dbReference>
<dbReference type="GO" id="GO:0000155">
    <property type="term" value="F:phosphorelay sensor kinase activity"/>
    <property type="evidence" value="ECO:0007669"/>
    <property type="project" value="InterPro"/>
</dbReference>
<keyword evidence="5" id="KW-0597">Phosphoprotein</keyword>
<dbReference type="PANTHER" id="PTHR43547:SF10">
    <property type="entry name" value="SENSOR HISTIDINE KINASE DCUS"/>
    <property type="match status" value="1"/>
</dbReference>
<comment type="subcellular location">
    <subcellularLocation>
        <location evidence="2">Cell membrane</location>
        <topology evidence="2">Multi-pass membrane protein</topology>
    </subcellularLocation>
</comment>
<dbReference type="SUPFAM" id="SSF55874">
    <property type="entry name" value="ATPase domain of HSP90 chaperone/DNA topoisomerase II/histidine kinase"/>
    <property type="match status" value="1"/>
</dbReference>
<dbReference type="Gene3D" id="3.30.450.20">
    <property type="entry name" value="PAS domain"/>
    <property type="match status" value="2"/>
</dbReference>
<dbReference type="Gene3D" id="1.10.287.130">
    <property type="match status" value="1"/>
</dbReference>
<evidence type="ECO:0000256" key="5">
    <source>
        <dbReference type="ARBA" id="ARBA00022553"/>
    </source>
</evidence>
<feature type="transmembrane region" description="Helical" evidence="14">
    <location>
        <begin position="12"/>
        <end position="35"/>
    </location>
</feature>
<evidence type="ECO:0000256" key="12">
    <source>
        <dbReference type="ARBA" id="ARBA00023012"/>
    </source>
</evidence>
<dbReference type="InterPro" id="IPR033463">
    <property type="entry name" value="sCache_3"/>
</dbReference>
<dbReference type="Pfam" id="PF17203">
    <property type="entry name" value="sCache_3_2"/>
    <property type="match status" value="1"/>
</dbReference>
<dbReference type="SMART" id="SM00387">
    <property type="entry name" value="HATPase_c"/>
    <property type="match status" value="1"/>
</dbReference>
<keyword evidence="13 14" id="KW-0472">Membrane</keyword>
<keyword evidence="7 14" id="KW-0812">Transmembrane</keyword>
<evidence type="ECO:0000256" key="14">
    <source>
        <dbReference type="SAM" id="Phobius"/>
    </source>
</evidence>
<dbReference type="EC" id="2.7.13.3" evidence="3"/>
<evidence type="ECO:0000256" key="4">
    <source>
        <dbReference type="ARBA" id="ARBA00022475"/>
    </source>
</evidence>
<evidence type="ECO:0000313" key="17">
    <source>
        <dbReference type="Proteomes" id="UP000179769"/>
    </source>
</evidence>
<keyword evidence="9" id="KW-0418">Kinase</keyword>
<dbReference type="SUPFAM" id="SSF103190">
    <property type="entry name" value="Sensory domain-like"/>
    <property type="match status" value="1"/>
</dbReference>
<dbReference type="InterPro" id="IPR000014">
    <property type="entry name" value="PAS"/>
</dbReference>
<dbReference type="GO" id="GO:0005524">
    <property type="term" value="F:ATP binding"/>
    <property type="evidence" value="ECO:0007669"/>
    <property type="project" value="UniProtKB-KW"/>
</dbReference>
<dbReference type="PANTHER" id="PTHR43547">
    <property type="entry name" value="TWO-COMPONENT HISTIDINE KINASE"/>
    <property type="match status" value="1"/>
</dbReference>
<dbReference type="Gene3D" id="3.30.565.10">
    <property type="entry name" value="Histidine kinase-like ATPase, C-terminal domain"/>
    <property type="match status" value="1"/>
</dbReference>
<dbReference type="Proteomes" id="UP000179769">
    <property type="component" value="Unassembled WGS sequence"/>
</dbReference>
<keyword evidence="6" id="KW-0808">Transferase</keyword>
<accession>A0A1S1R1S2</accession>
<dbReference type="SUPFAM" id="SSF55785">
    <property type="entry name" value="PYP-like sensor domain (PAS domain)"/>
    <property type="match status" value="1"/>
</dbReference>
<dbReference type="GO" id="GO:0005886">
    <property type="term" value="C:plasma membrane"/>
    <property type="evidence" value="ECO:0007669"/>
    <property type="project" value="UniProtKB-SubCell"/>
</dbReference>
<comment type="catalytic activity">
    <reaction evidence="1">
        <text>ATP + protein L-histidine = ADP + protein N-phospho-L-histidine.</text>
        <dbReference type="EC" id="2.7.13.3"/>
    </reaction>
</comment>
<proteinExistence type="predicted"/>
<sequence length="540" mass="57004">MLHRPLRFATQALLLQVGVLLLVGSAGLILMGFLLHDNLTDQYEQRALAIARAVAADPDVARAVTVGKPGGELQVRAEAVRLRTGALFVVIADVRGIRYSHPNPSNIGKPVSTDPSEALAGREIISVERGTLGLSARGKVPLRDDRGGVVGQVSVGLSANEVNERLWALLPTAAVLLGLALLVGAAGAALLARRLRRQTLGLEPTDLADLLREQEAVVHGVQDGVLAVDPAGRITACNETACRLLGVPLAPRDWVGNALLPERLRDVVESHRPVRGLLVLAGDRVLAVTSHPVDRDGRDLGLVITLRDRTDLDELGRELDAVRALSDALRAQSHEYTNRLHTIAGLLQIGHADEASSYLCELTADPLATENRATARLTDPYLRGLLAAKTAAASERGVRLALAADAELRDPLTAPLDVVTVVGNLVDNAVEAARSGQRRPAWVEISVAGAGDSLHIAVTDSGDGVPETVRDRVFDDGFTTSADTGRPHGIGLALARQVARSHGGDIELLRTAGTDHGAVFASHLNGVVEISARPTLEGIP</sequence>
<dbReference type="Pfam" id="PF13188">
    <property type="entry name" value="PAS_8"/>
    <property type="match status" value="1"/>
</dbReference>
<dbReference type="AlphaFoldDB" id="A0A1S1R1S2"/>
<dbReference type="InterPro" id="IPR005467">
    <property type="entry name" value="His_kinase_dom"/>
</dbReference>
<dbReference type="RefSeq" id="WP_071060482.1">
    <property type="nucleotide sequence ID" value="NZ_MAXA01000059.1"/>
</dbReference>
<keyword evidence="10" id="KW-0067">ATP-binding</keyword>
<evidence type="ECO:0000256" key="11">
    <source>
        <dbReference type="ARBA" id="ARBA00022989"/>
    </source>
</evidence>
<dbReference type="PROSITE" id="PS50109">
    <property type="entry name" value="HIS_KIN"/>
    <property type="match status" value="1"/>
</dbReference>
<evidence type="ECO:0000259" key="15">
    <source>
        <dbReference type="PROSITE" id="PS50109"/>
    </source>
</evidence>
<dbReference type="Pfam" id="PF02518">
    <property type="entry name" value="HATPase_c"/>
    <property type="match status" value="1"/>
</dbReference>
<evidence type="ECO:0000256" key="7">
    <source>
        <dbReference type="ARBA" id="ARBA00022692"/>
    </source>
</evidence>
<dbReference type="InterPro" id="IPR036890">
    <property type="entry name" value="HATPase_C_sf"/>
</dbReference>
<dbReference type="InterPro" id="IPR004358">
    <property type="entry name" value="Sig_transdc_His_kin-like_C"/>
</dbReference>